<evidence type="ECO:0000256" key="3">
    <source>
        <dbReference type="SAM" id="Phobius"/>
    </source>
</evidence>
<dbReference type="SMART" id="SM00331">
    <property type="entry name" value="PP2C_SIG"/>
    <property type="match status" value="1"/>
</dbReference>
<feature type="domain" description="PPM-type phosphatase" evidence="5">
    <location>
        <begin position="894"/>
        <end position="1128"/>
    </location>
</feature>
<feature type="transmembrane region" description="Helical" evidence="3">
    <location>
        <begin position="585"/>
        <end position="607"/>
    </location>
</feature>
<sequence>MGSKEKRPKRNLETPSETLEALSTMHSPSDMEARIREIFTGLPQTYQCFAALESPYTMGLELPRSPIGSTTAPSYMPHQYSIRHTSQNTVFKTSRATLLRRMPGIWTGAYGVERGAVKRGLTGTLNQDPLLSGENTHAFPALSMTRRCRGVSHRSIRMGKSSVEPQGCRGSQDNQSPVPNEVRSSRPRHDRSGAMASCNQHYRCKQRSLRLNGKSLNTKQRPSATIQPLMLTKRAGLQQALLALTALFALTHFYLGAGNSFENLNQGQSRARPPFYVGVSGHAIYLSGPQANEAGLRAGDAIPAITLVQPEAAQAGLHVGDVVLSINRRPFTGTAGLLRELRNSRAGQVMVLSLLHSTNLQTLPSTVAIILAPERILKPPLWAKILQITFLFLPCFCLLTGLYVVFMQPRNAHAWLILGILSSFDSFFIPSDQLYGRMTLVALIWSTIALTAMPVCLMLLGIYFPERSRLDTRFPWIKWLLIIPNLLLLPIDLLYDFGHTYDFNAYSFLFPWLAWISSFETVVRALAISYFFPNLFSNLAISGPDARRRLRVLYVGALTGLTPFFILLVVSLIRGLDIGQDVSQWITIPAFLILLLFPLSLAYVVVVQRAMDVRLLIRQGTKYLFARGTLRILTLILLVVMLYFISAFVSTPSHRRPVDAIRIFALAGFFVAFNMLAVKRLQAAIDRRFFRDAYSAEQVLSDLSGEARNFIETRPLLETISQRIRVTLHVQSIAFFLQVGDTFRLEMAGYRAANAGISKDLALSADSRSITTLTGTGLPAFVYRDDPSSWFVDATDAERAVLTELSTELLVPLPGRNRLIGIMALGPKQSQEPYSRSDQQLLRSVASQTGLALENAELLESLTTEVAQRERAANDLEIAREVQERLFPQGHPSLPGVDLAGFCRPAQAVGGDYYDFFELPMSSHGQSSLGIAIGDISGKGIPAALLMASLRASLRSAASLEPNAYHHDLARLVGHVNRMVFESSSSNRYATFFYAQYDPSIRTLTYVNAGHNSPCILRAMNGSSEVIRLEPTGTVIGLMHDATYAQSSLNLQSGDIFLAFTDGISEAMTRDEEEWGEERMLACVQRIISDRDFTTTAHQLVSSILGATDTFTAGAAQHDDMTLLVGRFG</sequence>
<evidence type="ECO:0000313" key="6">
    <source>
        <dbReference type="EMBL" id="MBB5060346.1"/>
    </source>
</evidence>
<dbReference type="Pfam" id="PF13492">
    <property type="entry name" value="GAF_3"/>
    <property type="match status" value="1"/>
</dbReference>
<feature type="region of interest" description="Disordered" evidence="2">
    <location>
        <begin position="1"/>
        <end position="27"/>
    </location>
</feature>
<keyword evidence="3" id="KW-0472">Membrane</keyword>
<dbReference type="InterPro" id="IPR052016">
    <property type="entry name" value="Bact_Sigma-Reg"/>
</dbReference>
<dbReference type="GO" id="GO:0016791">
    <property type="term" value="F:phosphatase activity"/>
    <property type="evidence" value="ECO:0007669"/>
    <property type="project" value="TreeGrafter"/>
</dbReference>
<keyword evidence="7" id="KW-1185">Reference proteome</keyword>
<gene>
    <name evidence="6" type="ORF">HDF16_005082</name>
</gene>
<evidence type="ECO:0000259" key="5">
    <source>
        <dbReference type="SMART" id="SM00331"/>
    </source>
</evidence>
<keyword evidence="3" id="KW-1133">Transmembrane helix</keyword>
<accession>A0A7W8E666</accession>
<feature type="transmembrane region" description="Helical" evidence="3">
    <location>
        <begin position="628"/>
        <end position="648"/>
    </location>
</feature>
<keyword evidence="1 6" id="KW-0378">Hydrolase</keyword>
<dbReference type="SMART" id="SM00065">
    <property type="entry name" value="GAF"/>
    <property type="match status" value="1"/>
</dbReference>
<evidence type="ECO:0000256" key="1">
    <source>
        <dbReference type="ARBA" id="ARBA00022801"/>
    </source>
</evidence>
<dbReference type="Proteomes" id="UP000540989">
    <property type="component" value="Unassembled WGS sequence"/>
</dbReference>
<feature type="transmembrane region" description="Helical" evidence="3">
    <location>
        <begin position="660"/>
        <end position="678"/>
    </location>
</feature>
<dbReference type="PANTHER" id="PTHR43156">
    <property type="entry name" value="STAGE II SPORULATION PROTEIN E-RELATED"/>
    <property type="match status" value="1"/>
</dbReference>
<dbReference type="Gene3D" id="3.60.40.10">
    <property type="entry name" value="PPM-type phosphatase domain"/>
    <property type="match status" value="1"/>
</dbReference>
<evidence type="ECO:0000256" key="2">
    <source>
        <dbReference type="SAM" id="MobiDB-lite"/>
    </source>
</evidence>
<feature type="transmembrane region" description="Helical" evidence="3">
    <location>
        <begin position="552"/>
        <end position="573"/>
    </location>
</feature>
<dbReference type="InterPro" id="IPR036457">
    <property type="entry name" value="PPM-type-like_dom_sf"/>
</dbReference>
<comment type="caution">
    <text evidence="6">The sequence shown here is derived from an EMBL/GenBank/DDBJ whole genome shotgun (WGS) entry which is preliminary data.</text>
</comment>
<feature type="region of interest" description="Disordered" evidence="2">
    <location>
        <begin position="150"/>
        <end position="198"/>
    </location>
</feature>
<dbReference type="EMBL" id="JACHIP010000012">
    <property type="protein sequence ID" value="MBB5060346.1"/>
    <property type="molecule type" value="Genomic_DNA"/>
</dbReference>
<protein>
    <submittedName>
        <fullName evidence="6">Sigma-B regulation protein RsbU (Phosphoserine phosphatase)</fullName>
        <ecNumber evidence="6">3.1.3.3</ecNumber>
    </submittedName>
</protein>
<name>A0A7W8E666_9BACT</name>
<evidence type="ECO:0000259" key="4">
    <source>
        <dbReference type="SMART" id="SM00065"/>
    </source>
</evidence>
<dbReference type="SUPFAM" id="SSF55781">
    <property type="entry name" value="GAF domain-like"/>
    <property type="match status" value="1"/>
</dbReference>
<dbReference type="EC" id="3.1.3.3" evidence="6"/>
<dbReference type="SUPFAM" id="SSF50156">
    <property type="entry name" value="PDZ domain-like"/>
    <property type="match status" value="1"/>
</dbReference>
<dbReference type="RefSeq" id="WP_184222570.1">
    <property type="nucleotide sequence ID" value="NZ_JACHIP010000012.1"/>
</dbReference>
<reference evidence="6 7" key="1">
    <citation type="submission" date="2020-08" db="EMBL/GenBank/DDBJ databases">
        <title>Genomic Encyclopedia of Type Strains, Phase IV (KMG-V): Genome sequencing to study the core and pangenomes of soil and plant-associated prokaryotes.</title>
        <authorList>
            <person name="Whitman W."/>
        </authorList>
    </citation>
    <scope>NUCLEOTIDE SEQUENCE [LARGE SCALE GENOMIC DNA]</scope>
    <source>
        <strain evidence="6 7">M8UP14</strain>
    </source>
</reference>
<dbReference type="InterPro" id="IPR029016">
    <property type="entry name" value="GAF-like_dom_sf"/>
</dbReference>
<dbReference type="Pfam" id="PF07228">
    <property type="entry name" value="SpoIIE"/>
    <property type="match status" value="1"/>
</dbReference>
<organism evidence="6 7">
    <name type="scientific">Granulicella aggregans</name>
    <dbReference type="NCBI Taxonomy" id="474949"/>
    <lineage>
        <taxon>Bacteria</taxon>
        <taxon>Pseudomonadati</taxon>
        <taxon>Acidobacteriota</taxon>
        <taxon>Terriglobia</taxon>
        <taxon>Terriglobales</taxon>
        <taxon>Acidobacteriaceae</taxon>
        <taxon>Granulicella</taxon>
    </lineage>
</organism>
<dbReference type="Gene3D" id="3.30.450.40">
    <property type="match status" value="1"/>
</dbReference>
<dbReference type="Gene3D" id="2.30.42.10">
    <property type="match status" value="1"/>
</dbReference>
<feature type="transmembrane region" description="Helical" evidence="3">
    <location>
        <begin position="442"/>
        <end position="464"/>
    </location>
</feature>
<feature type="transmembrane region" description="Helical" evidence="3">
    <location>
        <begin position="509"/>
        <end position="532"/>
    </location>
</feature>
<dbReference type="InterPro" id="IPR036034">
    <property type="entry name" value="PDZ_sf"/>
</dbReference>
<dbReference type="SUPFAM" id="SSF81606">
    <property type="entry name" value="PP2C-like"/>
    <property type="match status" value="1"/>
</dbReference>
<proteinExistence type="predicted"/>
<feature type="domain" description="GAF" evidence="4">
    <location>
        <begin position="712"/>
        <end position="863"/>
    </location>
</feature>
<dbReference type="InterPro" id="IPR001932">
    <property type="entry name" value="PPM-type_phosphatase-like_dom"/>
</dbReference>
<keyword evidence="3" id="KW-0812">Transmembrane</keyword>
<evidence type="ECO:0000313" key="7">
    <source>
        <dbReference type="Proteomes" id="UP000540989"/>
    </source>
</evidence>
<dbReference type="PANTHER" id="PTHR43156:SF2">
    <property type="entry name" value="STAGE II SPORULATION PROTEIN E"/>
    <property type="match status" value="1"/>
</dbReference>
<dbReference type="AlphaFoldDB" id="A0A7W8E666"/>
<feature type="transmembrane region" description="Helical" evidence="3">
    <location>
        <begin position="476"/>
        <end position="497"/>
    </location>
</feature>
<feature type="transmembrane region" description="Helical" evidence="3">
    <location>
        <begin position="413"/>
        <end position="430"/>
    </location>
</feature>
<feature type="transmembrane region" description="Helical" evidence="3">
    <location>
        <begin position="385"/>
        <end position="406"/>
    </location>
</feature>
<feature type="compositionally biased region" description="Polar residues" evidence="2">
    <location>
        <begin position="169"/>
        <end position="178"/>
    </location>
</feature>
<dbReference type="InterPro" id="IPR003018">
    <property type="entry name" value="GAF"/>
</dbReference>